<dbReference type="Pfam" id="PF01385">
    <property type="entry name" value="OrfB_IS605"/>
    <property type="match status" value="1"/>
</dbReference>
<name>A0A1X2CZG0_9MYCO</name>
<feature type="region of interest" description="Disordered" evidence="1">
    <location>
        <begin position="42"/>
        <end position="62"/>
    </location>
</feature>
<accession>A0A1X2CZG0</accession>
<gene>
    <name evidence="3" type="ORF">AWC22_16835</name>
</gene>
<evidence type="ECO:0000256" key="1">
    <source>
        <dbReference type="SAM" id="MobiDB-lite"/>
    </source>
</evidence>
<dbReference type="InterPro" id="IPR001959">
    <property type="entry name" value="Transposase"/>
</dbReference>
<dbReference type="AlphaFoldDB" id="A0A1X2CZG0"/>
<proteinExistence type="predicted"/>
<dbReference type="EMBL" id="LQPQ01000060">
    <property type="protein sequence ID" value="ORW81346.1"/>
    <property type="molecule type" value="Genomic_DNA"/>
</dbReference>
<evidence type="ECO:0000259" key="2">
    <source>
        <dbReference type="Pfam" id="PF01385"/>
    </source>
</evidence>
<keyword evidence="4" id="KW-1185">Reference proteome</keyword>
<evidence type="ECO:0000313" key="3">
    <source>
        <dbReference type="EMBL" id="ORW81346.1"/>
    </source>
</evidence>
<reference evidence="3 4" key="1">
    <citation type="submission" date="2016-01" db="EMBL/GenBank/DDBJ databases">
        <title>The new phylogeny of the genus Mycobacterium.</title>
        <authorList>
            <person name="Tarcisio F."/>
            <person name="Conor M."/>
            <person name="Antonella G."/>
            <person name="Elisabetta G."/>
            <person name="Giulia F.S."/>
            <person name="Sara T."/>
            <person name="Anna F."/>
            <person name="Clotilde B."/>
            <person name="Roberto B."/>
            <person name="Veronica D.S."/>
            <person name="Fabio R."/>
            <person name="Monica P."/>
            <person name="Olivier J."/>
            <person name="Enrico T."/>
            <person name="Nicola S."/>
        </authorList>
    </citation>
    <scope>NUCLEOTIDE SEQUENCE [LARGE SCALE GENOMIC DNA]</scope>
    <source>
        <strain evidence="3 4">DSM 45176</strain>
    </source>
</reference>
<feature type="domain" description="Probable transposase IS891/IS1136/IS1341" evidence="2">
    <location>
        <begin position="2"/>
        <end position="84"/>
    </location>
</feature>
<sequence length="99" mass="11164">MRTLATVATIDPVTGVETVVEYENPAPLKATLLARRRASRELSRRIPGAHGHRAAKAKLTGLDRRRVHLRREAAHQLTTQLAPRALMRIQIGRRLLFLE</sequence>
<comment type="caution">
    <text evidence="3">The sequence shown here is derived from an EMBL/GenBank/DDBJ whole genome shotgun (WGS) entry which is preliminary data.</text>
</comment>
<protein>
    <recommendedName>
        <fullName evidence="2">Probable transposase IS891/IS1136/IS1341 domain-containing protein</fullName>
    </recommendedName>
</protein>
<dbReference type="Proteomes" id="UP000193087">
    <property type="component" value="Unassembled WGS sequence"/>
</dbReference>
<organism evidence="3 4">
    <name type="scientific">Mycobacterium riyadhense</name>
    <dbReference type="NCBI Taxonomy" id="486698"/>
    <lineage>
        <taxon>Bacteria</taxon>
        <taxon>Bacillati</taxon>
        <taxon>Actinomycetota</taxon>
        <taxon>Actinomycetes</taxon>
        <taxon>Mycobacteriales</taxon>
        <taxon>Mycobacteriaceae</taxon>
        <taxon>Mycobacterium</taxon>
    </lineage>
</organism>
<evidence type="ECO:0000313" key="4">
    <source>
        <dbReference type="Proteomes" id="UP000193087"/>
    </source>
</evidence>
<dbReference type="STRING" id="486698.AWC22_16835"/>